<evidence type="ECO:0000259" key="4">
    <source>
        <dbReference type="Pfam" id="PF24036"/>
    </source>
</evidence>
<sequence length="380" mass="41376">MRSAAVIVALLALVAGVATPIAAAQSLGPAPHESGTAAALGDRAVLAQQSGIEQTPTTEIIIELRDDRAAEWHIEMRYTLETDNDTAAFEQFAGDFERGETDVGFDEALFERISTDVSDHTGRQMSIENTTRRGFVENETGVLILSFTWTNFLEQTDDGLRLGDAFSTGRDQLWLTSVRSNQNLTIRTPPRYAVNSTNIPLENNSVVVEGPRTFESVDELRVSYRPTAGPGPTQLPWDLIIGGLAAVALVGIAVVAFTRRRPTDGDGVAVSSDEEPPQSGAVEPTHEPSPVPEQPADEDERNGSDDEVDLELLSDEERVELLLEQNGGRMKQVNIVKETGWSDAKVSQLLSAMADNGRVEKLRLGRENLISLPDEDDLEE</sequence>
<keyword evidence="2" id="KW-0812">Transmembrane</keyword>
<gene>
    <name evidence="5" type="ORF">KU306_06225</name>
</gene>
<reference evidence="5" key="1">
    <citation type="submission" date="2021-07" db="EMBL/GenBank/DDBJ databases">
        <title>Studies on halocins as antimicrobial molecules from haloarchaea.</title>
        <authorList>
            <person name="Kumar S."/>
            <person name="Khare S.K."/>
        </authorList>
    </citation>
    <scope>NUCLEOTIDE SEQUENCE</scope>
    <source>
        <strain evidence="5">NCIM 5678</strain>
    </source>
</reference>
<evidence type="ECO:0000313" key="5">
    <source>
        <dbReference type="EMBL" id="UVE51471.1"/>
    </source>
</evidence>
<name>A0ABY5RGK2_HALLR</name>
<dbReference type="EMBL" id="CP078063">
    <property type="protein sequence ID" value="UVE51471.1"/>
    <property type="molecule type" value="Genomic_DNA"/>
</dbReference>
<dbReference type="Proteomes" id="UP001058330">
    <property type="component" value="Chromosome"/>
</dbReference>
<dbReference type="InterPro" id="IPR055769">
    <property type="entry name" value="DUF7345"/>
</dbReference>
<evidence type="ECO:0000256" key="2">
    <source>
        <dbReference type="SAM" id="Phobius"/>
    </source>
</evidence>
<feature type="transmembrane region" description="Helical" evidence="2">
    <location>
        <begin position="235"/>
        <end position="257"/>
    </location>
</feature>
<dbReference type="RefSeq" id="WP_258303197.1">
    <property type="nucleotide sequence ID" value="NZ_CP078063.1"/>
</dbReference>
<dbReference type="SUPFAM" id="SSF46785">
    <property type="entry name" value="Winged helix' DNA-binding domain"/>
    <property type="match status" value="1"/>
</dbReference>
<dbReference type="GeneID" id="74528477"/>
<feature type="compositionally biased region" description="Acidic residues" evidence="1">
    <location>
        <begin position="295"/>
        <end position="314"/>
    </location>
</feature>
<keyword evidence="6" id="KW-1185">Reference proteome</keyword>
<dbReference type="Pfam" id="PF24034">
    <property type="entry name" value="DUF7343"/>
    <property type="match status" value="1"/>
</dbReference>
<dbReference type="InterPro" id="IPR036390">
    <property type="entry name" value="WH_DNA-bd_sf"/>
</dbReference>
<feature type="region of interest" description="Disordered" evidence="1">
    <location>
        <begin position="263"/>
        <end position="314"/>
    </location>
</feature>
<evidence type="ECO:0000259" key="3">
    <source>
        <dbReference type="Pfam" id="PF24034"/>
    </source>
</evidence>
<feature type="domain" description="DUF7343" evidence="3">
    <location>
        <begin position="312"/>
        <end position="373"/>
    </location>
</feature>
<keyword evidence="2" id="KW-0472">Membrane</keyword>
<keyword evidence="2" id="KW-1133">Transmembrane helix</keyword>
<organism evidence="5 6">
    <name type="scientific">Haloferax larsenii</name>
    <dbReference type="NCBI Taxonomy" id="302484"/>
    <lineage>
        <taxon>Archaea</taxon>
        <taxon>Methanobacteriati</taxon>
        <taxon>Methanobacteriota</taxon>
        <taxon>Stenosarchaea group</taxon>
        <taxon>Halobacteria</taxon>
        <taxon>Halobacteriales</taxon>
        <taxon>Haloferacaceae</taxon>
        <taxon>Haloferax</taxon>
    </lineage>
</organism>
<accession>A0ABY5RGK2</accession>
<evidence type="ECO:0000313" key="6">
    <source>
        <dbReference type="Proteomes" id="UP001058330"/>
    </source>
</evidence>
<feature type="domain" description="DUF7345" evidence="4">
    <location>
        <begin position="62"/>
        <end position="192"/>
    </location>
</feature>
<dbReference type="InterPro" id="IPR055767">
    <property type="entry name" value="DUF7343"/>
</dbReference>
<dbReference type="Pfam" id="PF24036">
    <property type="entry name" value="DUF7345"/>
    <property type="match status" value="1"/>
</dbReference>
<evidence type="ECO:0008006" key="7">
    <source>
        <dbReference type="Google" id="ProtNLM"/>
    </source>
</evidence>
<protein>
    <recommendedName>
        <fullName evidence="7">IclR helix-turn-helix domain-containing protein</fullName>
    </recommendedName>
</protein>
<proteinExistence type="predicted"/>
<evidence type="ECO:0000256" key="1">
    <source>
        <dbReference type="SAM" id="MobiDB-lite"/>
    </source>
</evidence>